<reference evidence="4" key="1">
    <citation type="submission" date="2023-07" db="EMBL/GenBank/DDBJ databases">
        <authorList>
            <consortium name="AG Swart"/>
            <person name="Singh M."/>
            <person name="Singh A."/>
            <person name="Seah K."/>
            <person name="Emmerich C."/>
        </authorList>
    </citation>
    <scope>NUCLEOTIDE SEQUENCE</scope>
    <source>
        <strain evidence="4">DP1</strain>
    </source>
</reference>
<keyword evidence="2" id="KW-0472">Membrane</keyword>
<evidence type="ECO:0000313" key="4">
    <source>
        <dbReference type="EMBL" id="CAI2370180.1"/>
    </source>
</evidence>
<dbReference type="EMBL" id="CAMPGE010011344">
    <property type="protein sequence ID" value="CAI2370180.1"/>
    <property type="molecule type" value="Genomic_DNA"/>
</dbReference>
<name>A0AAD1XDA9_EUPCR</name>
<organism evidence="4 5">
    <name type="scientific">Euplotes crassus</name>
    <dbReference type="NCBI Taxonomy" id="5936"/>
    <lineage>
        <taxon>Eukaryota</taxon>
        <taxon>Sar</taxon>
        <taxon>Alveolata</taxon>
        <taxon>Ciliophora</taxon>
        <taxon>Intramacronucleata</taxon>
        <taxon>Spirotrichea</taxon>
        <taxon>Hypotrichia</taxon>
        <taxon>Euplotida</taxon>
        <taxon>Euplotidae</taxon>
        <taxon>Moneuplotes</taxon>
    </lineage>
</organism>
<evidence type="ECO:0000256" key="3">
    <source>
        <dbReference type="SAM" id="SignalP"/>
    </source>
</evidence>
<feature type="transmembrane region" description="Helical" evidence="2">
    <location>
        <begin position="111"/>
        <end position="135"/>
    </location>
</feature>
<keyword evidence="2" id="KW-0812">Transmembrane</keyword>
<feature type="signal peptide" evidence="3">
    <location>
        <begin position="1"/>
        <end position="20"/>
    </location>
</feature>
<keyword evidence="5" id="KW-1185">Reference proteome</keyword>
<feature type="compositionally biased region" description="Basic and acidic residues" evidence="1">
    <location>
        <begin position="166"/>
        <end position="178"/>
    </location>
</feature>
<accession>A0AAD1XDA9</accession>
<feature type="region of interest" description="Disordered" evidence="1">
    <location>
        <begin position="154"/>
        <end position="187"/>
    </location>
</feature>
<feature type="chain" id="PRO_5042275815" evidence="3">
    <location>
        <begin position="21"/>
        <end position="187"/>
    </location>
</feature>
<evidence type="ECO:0000313" key="5">
    <source>
        <dbReference type="Proteomes" id="UP001295684"/>
    </source>
</evidence>
<gene>
    <name evidence="4" type="ORF">ECRASSUSDP1_LOCUS11488</name>
</gene>
<evidence type="ECO:0000256" key="2">
    <source>
        <dbReference type="SAM" id="Phobius"/>
    </source>
</evidence>
<evidence type="ECO:0000256" key="1">
    <source>
        <dbReference type="SAM" id="MobiDB-lite"/>
    </source>
</evidence>
<protein>
    <submittedName>
        <fullName evidence="4">Uncharacterized protein</fullName>
    </submittedName>
</protein>
<keyword evidence="2" id="KW-1133">Transmembrane helix</keyword>
<comment type="caution">
    <text evidence="4">The sequence shown here is derived from an EMBL/GenBank/DDBJ whole genome shotgun (WGS) entry which is preliminary data.</text>
</comment>
<proteinExistence type="predicted"/>
<keyword evidence="3" id="KW-0732">Signal</keyword>
<sequence length="187" mass="20842">MNLILLSILVLAALCNSSESDPDKILVCCKSNNEVDYTCCDISKSADFKTSYMREQSVSTLKCAIVSSPPNEARYIDTEGHIIGRGEEAALEELCGFFPDNEPELKVYASMHILIIIFIPIILTVMGACTVVCLVGPRKLFRMNLEFAGIRKRQDNSQSSSRMTRNHLDESSSEEEKQLPSNRDSLL</sequence>
<dbReference type="AlphaFoldDB" id="A0AAD1XDA9"/>
<dbReference type="Proteomes" id="UP001295684">
    <property type="component" value="Unassembled WGS sequence"/>
</dbReference>